<sequence>MTRVGDIGLGADSIMGCAVIGWSRWKTWSAGVVCGGAGESSWTDVGSGTGVCGGSCMRNGTGIALTAEGESTIAKDGFWHGGSESTATAQVVIQIEDDDGGAWSGGSCNGGFKVAQQMDFFVLFFFYQ</sequence>
<accession>A0AA39SU75</accession>
<evidence type="ECO:0000313" key="1">
    <source>
        <dbReference type="EMBL" id="KAK0598339.1"/>
    </source>
</evidence>
<gene>
    <name evidence="1" type="ORF">LWI29_033817</name>
</gene>
<dbReference type="AlphaFoldDB" id="A0AA39SU75"/>
<proteinExistence type="predicted"/>
<reference evidence="1" key="1">
    <citation type="journal article" date="2022" name="Plant J.">
        <title>Strategies of tolerance reflected in two North American maple genomes.</title>
        <authorList>
            <person name="McEvoy S.L."/>
            <person name="Sezen U.U."/>
            <person name="Trouern-Trend A."/>
            <person name="McMahon S.M."/>
            <person name="Schaberg P.G."/>
            <person name="Yang J."/>
            <person name="Wegrzyn J.L."/>
            <person name="Swenson N.G."/>
        </authorList>
    </citation>
    <scope>NUCLEOTIDE SEQUENCE</scope>
    <source>
        <strain evidence="1">NS2018</strain>
    </source>
</reference>
<name>A0AA39SU75_ACESA</name>
<protein>
    <submittedName>
        <fullName evidence="1">Uncharacterized protein</fullName>
    </submittedName>
</protein>
<comment type="caution">
    <text evidence="1">The sequence shown here is derived from an EMBL/GenBank/DDBJ whole genome shotgun (WGS) entry which is preliminary data.</text>
</comment>
<dbReference type="EMBL" id="JAUESC010000004">
    <property type="protein sequence ID" value="KAK0598339.1"/>
    <property type="molecule type" value="Genomic_DNA"/>
</dbReference>
<dbReference type="Proteomes" id="UP001168877">
    <property type="component" value="Unassembled WGS sequence"/>
</dbReference>
<evidence type="ECO:0000313" key="2">
    <source>
        <dbReference type="Proteomes" id="UP001168877"/>
    </source>
</evidence>
<organism evidence="1 2">
    <name type="scientific">Acer saccharum</name>
    <name type="common">Sugar maple</name>
    <dbReference type="NCBI Taxonomy" id="4024"/>
    <lineage>
        <taxon>Eukaryota</taxon>
        <taxon>Viridiplantae</taxon>
        <taxon>Streptophyta</taxon>
        <taxon>Embryophyta</taxon>
        <taxon>Tracheophyta</taxon>
        <taxon>Spermatophyta</taxon>
        <taxon>Magnoliopsida</taxon>
        <taxon>eudicotyledons</taxon>
        <taxon>Gunneridae</taxon>
        <taxon>Pentapetalae</taxon>
        <taxon>rosids</taxon>
        <taxon>malvids</taxon>
        <taxon>Sapindales</taxon>
        <taxon>Sapindaceae</taxon>
        <taxon>Hippocastanoideae</taxon>
        <taxon>Acereae</taxon>
        <taxon>Acer</taxon>
    </lineage>
</organism>
<keyword evidence="2" id="KW-1185">Reference proteome</keyword>
<reference evidence="1" key="2">
    <citation type="submission" date="2023-06" db="EMBL/GenBank/DDBJ databases">
        <authorList>
            <person name="Swenson N.G."/>
            <person name="Wegrzyn J.L."/>
            <person name="Mcevoy S.L."/>
        </authorList>
    </citation>
    <scope>NUCLEOTIDE SEQUENCE</scope>
    <source>
        <strain evidence="1">NS2018</strain>
        <tissue evidence="1">Leaf</tissue>
    </source>
</reference>